<evidence type="ECO:0000256" key="7">
    <source>
        <dbReference type="ARBA" id="ARBA00024203"/>
    </source>
</evidence>
<evidence type="ECO:0000256" key="8">
    <source>
        <dbReference type="SAM" id="MobiDB-lite"/>
    </source>
</evidence>
<dbReference type="Proteomes" id="UP000823775">
    <property type="component" value="Unassembled WGS sequence"/>
</dbReference>
<evidence type="ECO:0000256" key="6">
    <source>
        <dbReference type="ARBA" id="ARBA00023136"/>
    </source>
</evidence>
<gene>
    <name evidence="9" type="ORF">HAX54_008973</name>
</gene>
<evidence type="ECO:0000256" key="5">
    <source>
        <dbReference type="ARBA" id="ARBA00022989"/>
    </source>
</evidence>
<dbReference type="Pfam" id="PF08571">
    <property type="entry name" value="Yos1"/>
    <property type="match status" value="1"/>
</dbReference>
<keyword evidence="5" id="KW-1133">Transmembrane helix</keyword>
<name>A0ABS8RXM2_DATST</name>
<dbReference type="InterPro" id="IPR013880">
    <property type="entry name" value="Yos1"/>
</dbReference>
<comment type="subcellular location">
    <subcellularLocation>
        <location evidence="1">Membrane</location>
    </subcellularLocation>
</comment>
<organism evidence="9 10">
    <name type="scientific">Datura stramonium</name>
    <name type="common">Jimsonweed</name>
    <name type="synonym">Common thornapple</name>
    <dbReference type="NCBI Taxonomy" id="4076"/>
    <lineage>
        <taxon>Eukaryota</taxon>
        <taxon>Viridiplantae</taxon>
        <taxon>Streptophyta</taxon>
        <taxon>Embryophyta</taxon>
        <taxon>Tracheophyta</taxon>
        <taxon>Spermatophyta</taxon>
        <taxon>Magnoliopsida</taxon>
        <taxon>eudicotyledons</taxon>
        <taxon>Gunneridae</taxon>
        <taxon>Pentapetalae</taxon>
        <taxon>asterids</taxon>
        <taxon>lamiids</taxon>
        <taxon>Solanales</taxon>
        <taxon>Solanaceae</taxon>
        <taxon>Solanoideae</taxon>
        <taxon>Datureae</taxon>
        <taxon>Datura</taxon>
    </lineage>
</organism>
<accession>A0ABS8RXM2</accession>
<proteinExistence type="inferred from homology"/>
<sequence>MLSRLAFSPSLFLRHWLPVTRAWVCGRTEGCLLLANALAILSEDVFLAPRGWSFQEYSGVRRNSFKGQLLGLIYATQYLRVLLILLNTLFPPPYPLYLSTTATMASSSSSSILPSLTSTLSSSKPSIPFSFRAFTKTSKRVNNSGQILKAQTLEFSGSFFEGGFGGGNDDEPPTAPWSGISAIEDKEEPQCPPEFAPL</sequence>
<evidence type="ECO:0000256" key="2">
    <source>
        <dbReference type="ARBA" id="ARBA00022448"/>
    </source>
</evidence>
<keyword evidence="3" id="KW-0812">Transmembrane</keyword>
<evidence type="ECO:0000256" key="3">
    <source>
        <dbReference type="ARBA" id="ARBA00022692"/>
    </source>
</evidence>
<keyword evidence="2" id="KW-0813">Transport</keyword>
<dbReference type="EMBL" id="JACEIK010000148">
    <property type="protein sequence ID" value="MCD7450911.1"/>
    <property type="molecule type" value="Genomic_DNA"/>
</dbReference>
<evidence type="ECO:0000313" key="10">
    <source>
        <dbReference type="Proteomes" id="UP000823775"/>
    </source>
</evidence>
<evidence type="ECO:0000256" key="1">
    <source>
        <dbReference type="ARBA" id="ARBA00004370"/>
    </source>
</evidence>
<keyword evidence="10" id="KW-1185">Reference proteome</keyword>
<evidence type="ECO:0000256" key="4">
    <source>
        <dbReference type="ARBA" id="ARBA00022927"/>
    </source>
</evidence>
<comment type="caution">
    <text evidence="9">The sequence shown here is derived from an EMBL/GenBank/DDBJ whole genome shotgun (WGS) entry which is preliminary data.</text>
</comment>
<protein>
    <submittedName>
        <fullName evidence="9">Uncharacterized protein</fullName>
    </submittedName>
</protein>
<keyword evidence="6" id="KW-0472">Membrane</keyword>
<dbReference type="PANTHER" id="PTHR15858:SF0">
    <property type="entry name" value="IMMEDIATE EARLY RESPONSE 3-INTERACTING PROTEIN 1"/>
    <property type="match status" value="1"/>
</dbReference>
<reference evidence="9 10" key="1">
    <citation type="journal article" date="2021" name="BMC Genomics">
        <title>Datura genome reveals duplications of psychoactive alkaloid biosynthetic genes and high mutation rate following tissue culture.</title>
        <authorList>
            <person name="Rajewski A."/>
            <person name="Carter-House D."/>
            <person name="Stajich J."/>
            <person name="Litt A."/>
        </authorList>
    </citation>
    <scope>NUCLEOTIDE SEQUENCE [LARGE SCALE GENOMIC DNA]</scope>
    <source>
        <strain evidence="9">AR-01</strain>
    </source>
</reference>
<keyword evidence="4" id="KW-0653">Protein transport</keyword>
<feature type="region of interest" description="Disordered" evidence="8">
    <location>
        <begin position="164"/>
        <end position="198"/>
    </location>
</feature>
<evidence type="ECO:0000313" key="9">
    <source>
        <dbReference type="EMBL" id="MCD7450911.1"/>
    </source>
</evidence>
<comment type="similarity">
    <text evidence="7">Belongs to the YOS1 family.</text>
</comment>
<dbReference type="PANTHER" id="PTHR15858">
    <property type="entry name" value="IMMEDIATE EARLY RESPONSE 3-INTERACTING PROTEIN 1"/>
    <property type="match status" value="1"/>
</dbReference>